<name>A0A376ZY82_ECOLX</name>
<dbReference type="GO" id="GO:0003677">
    <property type="term" value="F:DNA binding"/>
    <property type="evidence" value="ECO:0007669"/>
    <property type="project" value="UniProtKB-KW"/>
</dbReference>
<dbReference type="AlphaFoldDB" id="A0A376ZY82"/>
<gene>
    <name evidence="1" type="ORF">NCTC8179_02733</name>
</gene>
<evidence type="ECO:0000313" key="2">
    <source>
        <dbReference type="Proteomes" id="UP000255543"/>
    </source>
</evidence>
<evidence type="ECO:0000313" key="1">
    <source>
        <dbReference type="EMBL" id="STK80393.1"/>
    </source>
</evidence>
<dbReference type="Proteomes" id="UP000255543">
    <property type="component" value="Unassembled WGS sequence"/>
</dbReference>
<accession>A0A376ZY82</accession>
<sequence>MIVGRNINASVNFYWLIKFCLLNLYTEFLSVCVHELTIWRINTVLQNGTNPPVFAGSGRMFWRSAGRQRPGQKNGLRIALLNVDYVTSFELPFRLLLTRTPQLIAALREEWGISQKNVVFNDKRFGCVYSLKASLSGVPDTYRYHLSHRIRRVVGNENTSLPYQQVAREVKAPRERLKYALEAGLLVTALDGLFWFGSQRIAADVLRLRKAGMPVVTTTVEVHDNLTGTTRKVPAYHL</sequence>
<organism evidence="1 2">
    <name type="scientific">Escherichia coli</name>
    <dbReference type="NCBI Taxonomy" id="562"/>
    <lineage>
        <taxon>Bacteria</taxon>
        <taxon>Pseudomonadati</taxon>
        <taxon>Pseudomonadota</taxon>
        <taxon>Gammaproteobacteria</taxon>
        <taxon>Enterobacterales</taxon>
        <taxon>Enterobacteriaceae</taxon>
        <taxon>Escherichia</taxon>
    </lineage>
</organism>
<proteinExistence type="predicted"/>
<reference evidence="1 2" key="1">
    <citation type="submission" date="2018-06" db="EMBL/GenBank/DDBJ databases">
        <authorList>
            <consortium name="Pathogen Informatics"/>
            <person name="Doyle S."/>
        </authorList>
    </citation>
    <scope>NUCLEOTIDE SEQUENCE [LARGE SCALE GENOMIC DNA]</scope>
    <source>
        <strain evidence="1 2">NCTC8179</strain>
    </source>
</reference>
<keyword evidence="1" id="KW-0238">DNA-binding</keyword>
<dbReference type="EMBL" id="UGEB01000001">
    <property type="protein sequence ID" value="STK80393.1"/>
    <property type="molecule type" value="Genomic_DNA"/>
</dbReference>
<protein>
    <submittedName>
        <fullName evidence="1">Putative DNA-binding protein</fullName>
    </submittedName>
</protein>